<dbReference type="STRING" id="650164.K5WD76"/>
<dbReference type="SMART" id="SM00393">
    <property type="entry name" value="R3H"/>
    <property type="match status" value="1"/>
</dbReference>
<dbReference type="HOGENOM" id="CLU_005714_3_0_1"/>
<evidence type="ECO:0000256" key="5">
    <source>
        <dbReference type="ARBA" id="ARBA00022771"/>
    </source>
</evidence>
<dbReference type="SUPFAM" id="SSF82708">
    <property type="entry name" value="R3H domain"/>
    <property type="match status" value="1"/>
</dbReference>
<comment type="similarity">
    <text evidence="2">Belongs to the NFX1 family.</text>
</comment>
<organism evidence="12 13">
    <name type="scientific">Phanerochaete carnosa (strain HHB-10118-sp)</name>
    <name type="common">White-rot fungus</name>
    <name type="synonym">Peniophora carnosa</name>
    <dbReference type="NCBI Taxonomy" id="650164"/>
    <lineage>
        <taxon>Eukaryota</taxon>
        <taxon>Fungi</taxon>
        <taxon>Dikarya</taxon>
        <taxon>Basidiomycota</taxon>
        <taxon>Agaricomycotina</taxon>
        <taxon>Agaricomycetes</taxon>
        <taxon>Polyporales</taxon>
        <taxon>Phanerochaetaceae</taxon>
        <taxon>Phanerochaete</taxon>
    </lineage>
</organism>
<dbReference type="InterPro" id="IPR036867">
    <property type="entry name" value="R3H_dom_sf"/>
</dbReference>
<feature type="compositionally biased region" description="Basic and acidic residues" evidence="10">
    <location>
        <begin position="65"/>
        <end position="85"/>
    </location>
</feature>
<keyword evidence="4" id="KW-0677">Repeat</keyword>
<dbReference type="PROSITE" id="PS51061">
    <property type="entry name" value="R3H"/>
    <property type="match status" value="1"/>
</dbReference>
<evidence type="ECO:0000256" key="6">
    <source>
        <dbReference type="ARBA" id="ARBA00022833"/>
    </source>
</evidence>
<dbReference type="PANTHER" id="PTHR12360">
    <property type="entry name" value="NUCLEAR TRANSCRIPTION FACTOR, X-BOX BINDING 1 NFX1"/>
    <property type="match status" value="1"/>
</dbReference>
<feature type="region of interest" description="Disordered" evidence="10">
    <location>
        <begin position="990"/>
        <end position="1085"/>
    </location>
</feature>
<feature type="region of interest" description="Disordered" evidence="10">
    <location>
        <begin position="1"/>
        <end position="174"/>
    </location>
</feature>
<dbReference type="Gene3D" id="3.30.1370.50">
    <property type="entry name" value="R3H-like domain"/>
    <property type="match status" value="1"/>
</dbReference>
<dbReference type="RefSeq" id="XP_007395049.1">
    <property type="nucleotide sequence ID" value="XM_007394987.1"/>
</dbReference>
<reference evidence="12 13" key="1">
    <citation type="journal article" date="2012" name="BMC Genomics">
        <title>Comparative genomics of the white-rot fungi, Phanerochaete carnosa and P. chrysosporium, to elucidate the genetic basis of the distinct wood types they colonize.</title>
        <authorList>
            <person name="Suzuki H."/>
            <person name="MacDonald J."/>
            <person name="Syed K."/>
            <person name="Salamov A."/>
            <person name="Hori C."/>
            <person name="Aerts A."/>
            <person name="Henrissat B."/>
            <person name="Wiebenga A."/>
            <person name="vanKuyk P.A."/>
            <person name="Barry K."/>
            <person name="Lindquist E."/>
            <person name="LaButti K."/>
            <person name="Lapidus A."/>
            <person name="Lucas S."/>
            <person name="Coutinho P."/>
            <person name="Gong Y."/>
            <person name="Samejima M."/>
            <person name="Mahadevan R."/>
            <person name="Abou-Zaid M."/>
            <person name="de Vries R.P."/>
            <person name="Igarashi K."/>
            <person name="Yadav J.S."/>
            <person name="Grigoriev I.V."/>
            <person name="Master E.R."/>
        </authorList>
    </citation>
    <scope>NUCLEOTIDE SEQUENCE [LARGE SCALE GENOMIC DNA]</scope>
    <source>
        <strain evidence="12 13">HHB-10118-sp</strain>
    </source>
</reference>
<dbReference type="GO" id="GO:0000977">
    <property type="term" value="F:RNA polymerase II transcription regulatory region sequence-specific DNA binding"/>
    <property type="evidence" value="ECO:0007669"/>
    <property type="project" value="TreeGrafter"/>
</dbReference>
<keyword evidence="8" id="KW-0804">Transcription</keyword>
<evidence type="ECO:0000256" key="3">
    <source>
        <dbReference type="ARBA" id="ARBA00022723"/>
    </source>
</evidence>
<comment type="subcellular location">
    <subcellularLocation>
        <location evidence="1">Nucleus</location>
    </subcellularLocation>
</comment>
<proteinExistence type="inferred from homology"/>
<gene>
    <name evidence="12" type="ORF">PHACADRAFT_142441</name>
</gene>
<keyword evidence="3" id="KW-0479">Metal-binding</keyword>
<dbReference type="InterPro" id="IPR000967">
    <property type="entry name" value="Znf_NFX1"/>
</dbReference>
<dbReference type="GO" id="GO:0008270">
    <property type="term" value="F:zinc ion binding"/>
    <property type="evidence" value="ECO:0007669"/>
    <property type="project" value="UniProtKB-KW"/>
</dbReference>
<evidence type="ECO:0000256" key="4">
    <source>
        <dbReference type="ARBA" id="ARBA00022737"/>
    </source>
</evidence>
<keyword evidence="5" id="KW-0863">Zinc-finger</keyword>
<dbReference type="Proteomes" id="UP000008370">
    <property type="component" value="Unassembled WGS sequence"/>
</dbReference>
<dbReference type="SMART" id="SM00438">
    <property type="entry name" value="ZnF_NFX"/>
    <property type="match status" value="8"/>
</dbReference>
<feature type="compositionally biased region" description="Acidic residues" evidence="10">
    <location>
        <begin position="1076"/>
        <end position="1085"/>
    </location>
</feature>
<dbReference type="InterPro" id="IPR001374">
    <property type="entry name" value="R3H_dom"/>
</dbReference>
<dbReference type="OrthoDB" id="6512771at2759"/>
<dbReference type="CDD" id="cd06008">
    <property type="entry name" value="NF-X1-zinc-finger"/>
    <property type="match status" value="6"/>
</dbReference>
<keyword evidence="9" id="KW-0539">Nucleus</keyword>
<dbReference type="KEGG" id="pco:PHACADRAFT_142441"/>
<feature type="compositionally biased region" description="Low complexity" evidence="10">
    <location>
        <begin position="1"/>
        <end position="19"/>
    </location>
</feature>
<evidence type="ECO:0000313" key="12">
    <source>
        <dbReference type="EMBL" id="EKM57230.1"/>
    </source>
</evidence>
<keyword evidence="13" id="KW-1185">Reference proteome</keyword>
<name>K5WD76_PHACS</name>
<dbReference type="GeneID" id="18908559"/>
<dbReference type="Pfam" id="PF01424">
    <property type="entry name" value="R3H"/>
    <property type="match status" value="1"/>
</dbReference>
<dbReference type="AlphaFoldDB" id="K5WD76"/>
<evidence type="ECO:0000313" key="13">
    <source>
        <dbReference type="Proteomes" id="UP000008370"/>
    </source>
</evidence>
<evidence type="ECO:0000259" key="11">
    <source>
        <dbReference type="PROSITE" id="PS51061"/>
    </source>
</evidence>
<evidence type="ECO:0000256" key="1">
    <source>
        <dbReference type="ARBA" id="ARBA00004123"/>
    </source>
</evidence>
<evidence type="ECO:0000256" key="9">
    <source>
        <dbReference type="ARBA" id="ARBA00023242"/>
    </source>
</evidence>
<feature type="compositionally biased region" description="Low complexity" evidence="10">
    <location>
        <begin position="1041"/>
        <end position="1059"/>
    </location>
</feature>
<evidence type="ECO:0000256" key="7">
    <source>
        <dbReference type="ARBA" id="ARBA00023015"/>
    </source>
</evidence>
<dbReference type="EMBL" id="JH930471">
    <property type="protein sequence ID" value="EKM57230.1"/>
    <property type="molecule type" value="Genomic_DNA"/>
</dbReference>
<protein>
    <recommendedName>
        <fullName evidence="11">R3H domain-containing protein</fullName>
    </recommendedName>
</protein>
<keyword evidence="6" id="KW-0862">Zinc</keyword>
<dbReference type="GO" id="GO:0000122">
    <property type="term" value="P:negative regulation of transcription by RNA polymerase II"/>
    <property type="evidence" value="ECO:0007669"/>
    <property type="project" value="TreeGrafter"/>
</dbReference>
<dbReference type="GO" id="GO:0005634">
    <property type="term" value="C:nucleus"/>
    <property type="evidence" value="ECO:0007669"/>
    <property type="project" value="UniProtKB-SubCell"/>
</dbReference>
<accession>K5WD76</accession>
<dbReference type="InterPro" id="IPR034078">
    <property type="entry name" value="NFX1_fam"/>
</dbReference>
<sequence>MSTASTSASAPTAAGSAPSNPRPRRQPPRPRPTQPEENTDAVAGQSTSAKTSGNQGQSRRRQRHPRPDGKAGGDEKGRAGEDAGEKSGALTIAGDASNSGPKRPQRTREPRKQPVDGATSQLETNEKQSDKPSGGPKGKRRAAKFDGGLTDVSRFSEGEPKQEQSSFRKYRRELPTADDLTSRLTRELSTPPYPDCLICFSVIHPAQPTWSCSPLIPIAAAMDDEYDKVSTKTTETAQCCWTTYHLKCIRSWASKSVKGVEEAWRARGEERAGEWRCPGCQSKRSAVPASYWCYCGSTPDPKPPRLATPHSCASPCSRARACGHPCPLSCHPGPCPPCQVTIQVLCFCDKQVLSFRCSNLAPSRAGKPASPSCGQVCGKRLGCDNHACEAVCHDGPCAPCTVKASAQCYCGKEERELGCGEGAEKFSVVLEDGLERRWIGLFECGNVCDRSFDCGIHRCEQSCHVPSSTPAPCPRSPSRVKTCPCGKHVFDPASAPFFPVNTRLARAACTDPIPTCESMCMKPLEGCSHLCATKCHTGPCPPCSISLVRPCRCGNITRDVPCHEDQKRSRGKLEETLCDKPCAALRACGRHECKRPCCPLASLATATKGKGKKKAVDTGSIVDEAGWHECDLLCGKPLACGNHSCELRDHRGSCPSCLRSSFEEMVCHCGRTIIEPPIPCGTRISCRYPCDRPPLPCGHPKTQHACHEDPMPCPPCPFLTAKQCACGKKMVGNIKCSQETVSCGTKCGKLLSCGFHHCERLCHGDACGSCHAVCGKSRKLCLPANHPCTLPCHAPASCSEAEPCLTPITITCPCGRIRQSVPCGRNTANPAGQEGSQQLKCSNECAVAKRNARLAEALGINPEGRSFQVNYSEELQAFARANIKFCTLVEKTFADFITSSKRNQILPHMPEARRKFVHDLAAVYRLDTQMIDQEPYRSVQLFKRMDTRVPAPVLSAAVAQSAAVAPSLGRLADLRAPVAQLPRPLVGPGRSLAATPISTPPPQAPAGTRGWTSVVARPQSAQQSTPDPNAWLLGGGERPGSSVASSSTAAPPVRSRAVPSPAPVHVPPAIQTSPEDIPDDWEDEV</sequence>
<evidence type="ECO:0000256" key="8">
    <source>
        <dbReference type="ARBA" id="ARBA00023163"/>
    </source>
</evidence>
<dbReference type="PANTHER" id="PTHR12360:SF12">
    <property type="entry name" value="TRANSCRIPTIONAL REPRESSOR NF-X1"/>
    <property type="match status" value="1"/>
</dbReference>
<evidence type="ECO:0000256" key="10">
    <source>
        <dbReference type="SAM" id="MobiDB-lite"/>
    </source>
</evidence>
<dbReference type="FunCoup" id="K5WD76">
    <property type="interactions" value="704"/>
</dbReference>
<keyword evidence="7" id="KW-0805">Transcription regulation</keyword>
<feature type="domain" description="R3H" evidence="11">
    <location>
        <begin position="879"/>
        <end position="945"/>
    </location>
</feature>
<dbReference type="GO" id="GO:0000981">
    <property type="term" value="F:DNA-binding transcription factor activity, RNA polymerase II-specific"/>
    <property type="evidence" value="ECO:0007669"/>
    <property type="project" value="TreeGrafter"/>
</dbReference>
<evidence type="ECO:0000256" key="2">
    <source>
        <dbReference type="ARBA" id="ARBA00007269"/>
    </source>
</evidence>
<dbReference type="InParanoid" id="K5WD76"/>